<feature type="compositionally biased region" description="Basic and acidic residues" evidence="4">
    <location>
        <begin position="102"/>
        <end position="118"/>
    </location>
</feature>
<reference evidence="6 7" key="1">
    <citation type="submission" date="2021-07" db="EMBL/GenBank/DDBJ databases">
        <title>The Aristolochia fimbriata genome: insights into angiosperm evolution, floral development and chemical biosynthesis.</title>
        <authorList>
            <person name="Jiao Y."/>
        </authorList>
    </citation>
    <scope>NUCLEOTIDE SEQUENCE [LARGE SCALE GENOMIC DNA]</scope>
    <source>
        <strain evidence="6">IBCAS-2021</strain>
        <tissue evidence="6">Leaf</tissue>
    </source>
</reference>
<evidence type="ECO:0000259" key="5">
    <source>
        <dbReference type="Pfam" id="PF03081"/>
    </source>
</evidence>
<proteinExistence type="inferred from homology"/>
<dbReference type="InterPro" id="IPR046364">
    <property type="entry name" value="Exo70_C"/>
</dbReference>
<dbReference type="Proteomes" id="UP000825729">
    <property type="component" value="Unassembled WGS sequence"/>
</dbReference>
<keyword evidence="3" id="KW-0268">Exocytosis</keyword>
<dbReference type="InterPro" id="IPR016159">
    <property type="entry name" value="Cullin_repeat-like_dom_sf"/>
</dbReference>
<dbReference type="GO" id="GO:0015031">
    <property type="term" value="P:protein transport"/>
    <property type="evidence" value="ECO:0007669"/>
    <property type="project" value="UniProtKB-KW"/>
</dbReference>
<protein>
    <recommendedName>
        <fullName evidence="3">Exocyst subunit Exo70 family protein</fullName>
    </recommendedName>
</protein>
<organism evidence="6 7">
    <name type="scientific">Aristolochia fimbriata</name>
    <name type="common">White veined hardy Dutchman's pipe vine</name>
    <dbReference type="NCBI Taxonomy" id="158543"/>
    <lineage>
        <taxon>Eukaryota</taxon>
        <taxon>Viridiplantae</taxon>
        <taxon>Streptophyta</taxon>
        <taxon>Embryophyta</taxon>
        <taxon>Tracheophyta</taxon>
        <taxon>Spermatophyta</taxon>
        <taxon>Magnoliopsida</taxon>
        <taxon>Magnoliidae</taxon>
        <taxon>Piperales</taxon>
        <taxon>Aristolochiaceae</taxon>
        <taxon>Aristolochia</taxon>
    </lineage>
</organism>
<feature type="region of interest" description="Disordered" evidence="4">
    <location>
        <begin position="315"/>
        <end position="342"/>
    </location>
</feature>
<feature type="domain" description="Exocyst complex subunit Exo70 C-terminal" evidence="5">
    <location>
        <begin position="411"/>
        <end position="791"/>
    </location>
</feature>
<evidence type="ECO:0000256" key="4">
    <source>
        <dbReference type="SAM" id="MobiDB-lite"/>
    </source>
</evidence>
<sequence length="804" mass="89190">MDRLNFLSRSGSSANKAEKATKNANESAQTEPIPTIEEGRENENEEGEGETKTEPKTGAVDVNPQNGDDEAKAEPPAEAHVAVAAGGEEAKTEAEGETQMEGEVKVEADDEAEAKVEGEANVEGEGAEAEEAAAETEIDFEAIFRRVCDEVDEFVESLPAARESPDPPDVPECFEKFNRLIEEEIDKYEAEREPGKWCLAEPTTTAVDDEDSSSSSSSSSLFVEAITRASRLAEELSRFPTGSKYGAAIDRATATLQRAMSFLEEEFRSLLEEGTHHAADQEAPETAPPSTTAVAAALVTAKTRKLTSFVFTQEQQQDRAAGPVNESDNNNNNRTRDSDTPAAYAAETTTRLSMIAALMISAGYASECCHVYGVIRRWVLEDSLTKLGLDKFSIDEVQKMSWETLESEIATWAKACKRCAGVYFPDERSLCERVFPSDKDIREGLASAVARGVVIQLLNFAEAVVMTKRSVEKLFKFLDVHEAVRDLLMPVVEELFVGETLSELRMEAENIRSRLGEAAVGSFSDLENSIKADTGKTPVPGGAVHPLTRYVMNYLKYACGEYKETMEQVFQDHNKVETTYAEVLEDDRTPKSSSSSTSAAATRIMNATPPRSPFVVQLSAVMDLLDSCLEAKSKLYKDPPLSYIFLMNNGRYIIQKIKESSEMHALLGDNRKRSSELRQYHKNYTRETWSKLLACLRHDGLMQGKGTINKPALKERFKSFNALFEEIHKTQSGWLVSDEQLQSELRVSIAAVMVPAYRAFLGRFQQYLDPGRQTEKYIKFGPEELESFIDELFDGTPVTMARKR</sequence>
<comment type="similarity">
    <text evidence="1 3">Belongs to the EXO70 family.</text>
</comment>
<evidence type="ECO:0000256" key="1">
    <source>
        <dbReference type="ARBA" id="ARBA00006756"/>
    </source>
</evidence>
<dbReference type="EMBL" id="JAINDJ010000004">
    <property type="protein sequence ID" value="KAG9449585.1"/>
    <property type="molecule type" value="Genomic_DNA"/>
</dbReference>
<evidence type="ECO:0000256" key="2">
    <source>
        <dbReference type="ARBA" id="ARBA00022448"/>
    </source>
</evidence>
<comment type="function">
    <text evidence="3">Component of the exocyst complex.</text>
</comment>
<gene>
    <name evidence="6" type="ORF">H6P81_009550</name>
</gene>
<comment type="caution">
    <text evidence="6">The sequence shown here is derived from an EMBL/GenBank/DDBJ whole genome shotgun (WGS) entry which is preliminary data.</text>
</comment>
<feature type="region of interest" description="Disordered" evidence="4">
    <location>
        <begin position="1"/>
        <end position="135"/>
    </location>
</feature>
<feature type="compositionally biased region" description="Low complexity" evidence="4">
    <location>
        <begin position="78"/>
        <end position="87"/>
    </location>
</feature>
<feature type="compositionally biased region" description="Acidic residues" evidence="4">
    <location>
        <begin position="120"/>
        <end position="135"/>
    </location>
</feature>
<dbReference type="GO" id="GO:0006887">
    <property type="term" value="P:exocytosis"/>
    <property type="evidence" value="ECO:0007669"/>
    <property type="project" value="UniProtKB-KW"/>
</dbReference>
<name>A0AAV7EL86_ARIFI</name>
<keyword evidence="3" id="KW-0653">Protein transport</keyword>
<evidence type="ECO:0000313" key="6">
    <source>
        <dbReference type="EMBL" id="KAG9449585.1"/>
    </source>
</evidence>
<keyword evidence="7" id="KW-1185">Reference proteome</keyword>
<dbReference type="PANTHER" id="PTHR12542">
    <property type="entry name" value="EXOCYST COMPLEX PROTEIN EXO70"/>
    <property type="match status" value="1"/>
</dbReference>
<evidence type="ECO:0000313" key="7">
    <source>
        <dbReference type="Proteomes" id="UP000825729"/>
    </source>
</evidence>
<accession>A0AAV7EL86</accession>
<dbReference type="Gene3D" id="1.20.1280.170">
    <property type="entry name" value="Exocyst complex component Exo70"/>
    <property type="match status" value="1"/>
</dbReference>
<dbReference type="PANTHER" id="PTHR12542:SF127">
    <property type="entry name" value="EXOCYST COMPLEX COMPONENT EXO70C1"/>
    <property type="match status" value="1"/>
</dbReference>
<dbReference type="GO" id="GO:0005546">
    <property type="term" value="F:phosphatidylinositol-4,5-bisphosphate binding"/>
    <property type="evidence" value="ECO:0007669"/>
    <property type="project" value="InterPro"/>
</dbReference>
<dbReference type="SUPFAM" id="SSF74788">
    <property type="entry name" value="Cullin repeat-like"/>
    <property type="match status" value="1"/>
</dbReference>
<dbReference type="InterPro" id="IPR004140">
    <property type="entry name" value="Exo70"/>
</dbReference>
<keyword evidence="2 3" id="KW-0813">Transport</keyword>
<dbReference type="Pfam" id="PF03081">
    <property type="entry name" value="Exo70_C"/>
    <property type="match status" value="1"/>
</dbReference>
<evidence type="ECO:0000256" key="3">
    <source>
        <dbReference type="RuleBase" id="RU365026"/>
    </source>
</evidence>
<dbReference type="Pfam" id="PF20669">
    <property type="entry name" value="Exo70_N"/>
    <property type="match status" value="1"/>
</dbReference>
<dbReference type="GO" id="GO:0000145">
    <property type="term" value="C:exocyst"/>
    <property type="evidence" value="ECO:0007669"/>
    <property type="project" value="InterPro"/>
</dbReference>
<dbReference type="AlphaFoldDB" id="A0AAV7EL86"/>